<evidence type="ECO:0000313" key="2">
    <source>
        <dbReference type="Proteomes" id="UP000061457"/>
    </source>
</evidence>
<accession>A0A0S2K5H7</accession>
<dbReference type="PATRIC" id="fig|161398.10.peg.3337"/>
<protein>
    <submittedName>
        <fullName evidence="1">Phosphate ABC transporter substrate-binding protein</fullName>
    </submittedName>
</protein>
<dbReference type="STRING" id="161398.PP2015_3274"/>
<name>A0A0S2K5H7_9GAMM</name>
<evidence type="ECO:0000313" key="1">
    <source>
        <dbReference type="EMBL" id="ALO43751.1"/>
    </source>
</evidence>
<gene>
    <name evidence="1" type="ORF">PP2015_3274</name>
</gene>
<dbReference type="RefSeq" id="WP_058031394.1">
    <property type="nucleotide sequence ID" value="NZ_CP013187.1"/>
</dbReference>
<dbReference type="EMBL" id="CP013187">
    <property type="protein sequence ID" value="ALO43751.1"/>
    <property type="molecule type" value="Genomic_DNA"/>
</dbReference>
<proteinExistence type="predicted"/>
<dbReference type="AlphaFoldDB" id="A0A0S2K5H7"/>
<dbReference type="KEGG" id="pphe:PP2015_3274"/>
<keyword evidence="2" id="KW-1185">Reference proteome</keyword>
<dbReference type="Proteomes" id="UP000061457">
    <property type="component" value="Chromosome I"/>
</dbReference>
<dbReference type="OrthoDB" id="9774769at2"/>
<sequence>MNREQKLIGAFNQNDQGFAEVPQKKSGVFISRLLNGDASGCAHCFPHGYETINCHQKNYQRSWKRYRKHQWKT</sequence>
<reference evidence="1 2" key="1">
    <citation type="submission" date="2015-11" db="EMBL/GenBank/DDBJ databases">
        <authorList>
            <person name="Zhang Y."/>
            <person name="Guo Z."/>
        </authorList>
    </citation>
    <scope>NUCLEOTIDE SEQUENCE [LARGE SCALE GENOMIC DNA]</scope>
    <source>
        <strain evidence="1 2">KCTC 12086</strain>
    </source>
</reference>
<organism evidence="1 2">
    <name type="scientific">Pseudoalteromonas phenolica</name>
    <dbReference type="NCBI Taxonomy" id="161398"/>
    <lineage>
        <taxon>Bacteria</taxon>
        <taxon>Pseudomonadati</taxon>
        <taxon>Pseudomonadota</taxon>
        <taxon>Gammaproteobacteria</taxon>
        <taxon>Alteromonadales</taxon>
        <taxon>Pseudoalteromonadaceae</taxon>
        <taxon>Pseudoalteromonas</taxon>
    </lineage>
</organism>